<keyword evidence="7" id="KW-0998">Cell outer membrane</keyword>
<comment type="subcellular location">
    <subcellularLocation>
        <location evidence="1">Cell outer membrane</location>
        <topology evidence="1">Multi-pass membrane protein</topology>
    </subcellularLocation>
</comment>
<dbReference type="GO" id="GO:0044718">
    <property type="term" value="P:siderophore transmembrane transport"/>
    <property type="evidence" value="ECO:0007669"/>
    <property type="project" value="TreeGrafter"/>
</dbReference>
<evidence type="ECO:0000256" key="4">
    <source>
        <dbReference type="ARBA" id="ARBA00022692"/>
    </source>
</evidence>
<evidence type="ECO:0008006" key="10">
    <source>
        <dbReference type="Google" id="ProtNLM"/>
    </source>
</evidence>
<keyword evidence="4" id="KW-0812">Transmembrane</keyword>
<keyword evidence="3" id="KW-1134">Transmembrane beta strand</keyword>
<evidence type="ECO:0000256" key="1">
    <source>
        <dbReference type="ARBA" id="ARBA00004571"/>
    </source>
</evidence>
<dbReference type="Proteomes" id="UP000739538">
    <property type="component" value="Unassembled WGS sequence"/>
</dbReference>
<dbReference type="Gene3D" id="2.40.170.20">
    <property type="entry name" value="TonB-dependent receptor, beta-barrel domain"/>
    <property type="match status" value="1"/>
</dbReference>
<dbReference type="PANTHER" id="PTHR30069">
    <property type="entry name" value="TONB-DEPENDENT OUTER MEMBRANE RECEPTOR"/>
    <property type="match status" value="1"/>
</dbReference>
<reference evidence="8" key="2">
    <citation type="journal article" date="2021" name="Microbiome">
        <title>Successional dynamics and alternative stable states in a saline activated sludge microbial community over 9 years.</title>
        <authorList>
            <person name="Wang Y."/>
            <person name="Ye J."/>
            <person name="Ju F."/>
            <person name="Liu L."/>
            <person name="Boyd J.A."/>
            <person name="Deng Y."/>
            <person name="Parks D.H."/>
            <person name="Jiang X."/>
            <person name="Yin X."/>
            <person name="Woodcroft B.J."/>
            <person name="Tyson G.W."/>
            <person name="Hugenholtz P."/>
            <person name="Polz M.F."/>
            <person name="Zhang T."/>
        </authorList>
    </citation>
    <scope>NUCLEOTIDE SEQUENCE</scope>
    <source>
        <strain evidence="8">HKST-UBA02</strain>
    </source>
</reference>
<evidence type="ECO:0000313" key="8">
    <source>
        <dbReference type="EMBL" id="MCA9757408.1"/>
    </source>
</evidence>
<dbReference type="GO" id="GO:0015344">
    <property type="term" value="F:siderophore uptake transmembrane transporter activity"/>
    <property type="evidence" value="ECO:0007669"/>
    <property type="project" value="TreeGrafter"/>
</dbReference>
<name>A0A956NE56_UNCEI</name>
<keyword evidence="5" id="KW-0732">Signal</keyword>
<keyword evidence="2" id="KW-0813">Transport</keyword>
<evidence type="ECO:0000313" key="9">
    <source>
        <dbReference type="Proteomes" id="UP000739538"/>
    </source>
</evidence>
<evidence type="ECO:0000256" key="2">
    <source>
        <dbReference type="ARBA" id="ARBA00022448"/>
    </source>
</evidence>
<dbReference type="InterPro" id="IPR036942">
    <property type="entry name" value="Beta-barrel_TonB_sf"/>
</dbReference>
<keyword evidence="6" id="KW-0472">Membrane</keyword>
<dbReference type="InterPro" id="IPR039426">
    <property type="entry name" value="TonB-dep_rcpt-like"/>
</dbReference>
<dbReference type="GO" id="GO:0009279">
    <property type="term" value="C:cell outer membrane"/>
    <property type="evidence" value="ECO:0007669"/>
    <property type="project" value="UniProtKB-SubCell"/>
</dbReference>
<proteinExistence type="predicted"/>
<dbReference type="EMBL" id="JAGQHS010000097">
    <property type="protein sequence ID" value="MCA9757408.1"/>
    <property type="molecule type" value="Genomic_DNA"/>
</dbReference>
<sequence>MSGPAAFDRHTVRVSSSILCAFFFVAIATAVRTVTAAQAGAASTEVAPSVLASGAPTEAVPAAQAGFCPFVVRASAQDIATGRPIPLVGYRLFRLDHSKERETPSATAQSDDEGTALFRDICPGSYEIEASHVGYESSRRALRIPASAGGAAPDTIRVELRLQAKVFQVEEVDVHAETVAPAADLERGSLAVPRAATELFVGHDLVDAVAVVPGVLVTGERIYFRGLEQTHVTATIDGIPAVDPISGRWILPPPQSLTGAEVVASAMVSEAVPAIGGLLSMRLASGEGPFRAKVVYGSDRVGSFPSGSRDTDTVILSAAGSTPVPGLVASAAYRGTASNGALSYDRGLVSQDLLGISGWGRRMNGEESVSAKLSWSGARVWRLDAAVVSTDQTRKAYHHHYSRSGWVSYVPQLDEYSEFIEGEPHPDDIFYEGPLHVPVETTESTLLYLRGSFAPSSTLDFDLRTFHSSHTSETALPNARFRDAGSLIDWWRGSITRANHQAGWFYAVQGDLPTFRWSRSRETGASLTGSYAPSDQHRLRFGLSATLGRHRLVNAVSAPIYYYGSFDEHLDSRDVTSYVEETWKSDAHSWLRVSLRQLTRKLELPGGTVERTRIAPAIAFHQPMSATDALNVEVGQTYQFPVLENSFLASTADERIPSLQVERARYVELGVQRYFTRQVTLYLGAHLREYTDVIFRENAVPDYSGILPATAATPYSLSTREFLAVLDYQLGTRLTGQSSVVIARSTAEVSAGSDYEVPWSRRAYARSWIGYKASRGFSCTLTGSWDSGSPYDFCLLGRCAPSERESGRLPSYVGLDLAGAFSRSFGKLGLEASVEVRNLLDLETPTFDFSVHPMSIGSDNFLSYWAATGDPNGYVAGEALHEQENPETRVPGRSLLVAVGVTF</sequence>
<comment type="caution">
    <text evidence="8">The sequence shown here is derived from an EMBL/GenBank/DDBJ whole genome shotgun (WGS) entry which is preliminary data.</text>
</comment>
<protein>
    <recommendedName>
        <fullName evidence="10">TonB-dependent receptor</fullName>
    </recommendedName>
</protein>
<evidence type="ECO:0000256" key="3">
    <source>
        <dbReference type="ARBA" id="ARBA00022452"/>
    </source>
</evidence>
<dbReference type="AlphaFoldDB" id="A0A956NE56"/>
<organism evidence="8 9">
    <name type="scientific">Eiseniibacteriota bacterium</name>
    <dbReference type="NCBI Taxonomy" id="2212470"/>
    <lineage>
        <taxon>Bacteria</taxon>
        <taxon>Candidatus Eiseniibacteriota</taxon>
    </lineage>
</organism>
<evidence type="ECO:0000256" key="5">
    <source>
        <dbReference type="ARBA" id="ARBA00022729"/>
    </source>
</evidence>
<evidence type="ECO:0000256" key="6">
    <source>
        <dbReference type="ARBA" id="ARBA00023136"/>
    </source>
</evidence>
<reference evidence="8" key="1">
    <citation type="submission" date="2020-04" db="EMBL/GenBank/DDBJ databases">
        <authorList>
            <person name="Zhang T."/>
        </authorList>
    </citation>
    <scope>NUCLEOTIDE SEQUENCE</scope>
    <source>
        <strain evidence="8">HKST-UBA02</strain>
    </source>
</reference>
<dbReference type="PANTHER" id="PTHR30069:SF29">
    <property type="entry name" value="HEMOGLOBIN AND HEMOGLOBIN-HAPTOGLOBIN-BINDING PROTEIN 1-RELATED"/>
    <property type="match status" value="1"/>
</dbReference>
<gene>
    <name evidence="8" type="ORF">KDA27_16510</name>
</gene>
<evidence type="ECO:0000256" key="7">
    <source>
        <dbReference type="ARBA" id="ARBA00023237"/>
    </source>
</evidence>
<accession>A0A956NE56</accession>
<dbReference type="SUPFAM" id="SSF56935">
    <property type="entry name" value="Porins"/>
    <property type="match status" value="1"/>
</dbReference>